<organism evidence="1 2">
    <name type="scientific">Halobacillus litoralis</name>
    <dbReference type="NCBI Taxonomy" id="45668"/>
    <lineage>
        <taxon>Bacteria</taxon>
        <taxon>Bacillati</taxon>
        <taxon>Bacillota</taxon>
        <taxon>Bacilli</taxon>
        <taxon>Bacillales</taxon>
        <taxon>Bacillaceae</taxon>
        <taxon>Halobacillus</taxon>
    </lineage>
</organism>
<dbReference type="Proteomes" id="UP000460949">
    <property type="component" value="Unassembled WGS sequence"/>
</dbReference>
<dbReference type="EMBL" id="WMET01000001">
    <property type="protein sequence ID" value="MYL19294.1"/>
    <property type="molecule type" value="Genomic_DNA"/>
</dbReference>
<name>A0A845E0R0_9BACI</name>
<protein>
    <submittedName>
        <fullName evidence="1">FbpB family small basic protein</fullName>
    </submittedName>
</protein>
<dbReference type="OrthoDB" id="2973360at2"/>
<sequence length="47" mass="5803">MRKHKPVSFEERVKENIRTIESDQQLMDQIDDRIEKRHKDRLKQIPS</sequence>
<dbReference type="Pfam" id="PF13040">
    <property type="entry name" value="Fur_reg_FbpB"/>
    <property type="match status" value="1"/>
</dbReference>
<evidence type="ECO:0000313" key="1">
    <source>
        <dbReference type="EMBL" id="MYL19294.1"/>
    </source>
</evidence>
<proteinExistence type="predicted"/>
<dbReference type="InterPro" id="IPR025004">
    <property type="entry name" value="SenN/SenS"/>
</dbReference>
<comment type="caution">
    <text evidence="1">The sequence shown here is derived from an EMBL/GenBank/DDBJ whole genome shotgun (WGS) entry which is preliminary data.</text>
</comment>
<gene>
    <name evidence="1" type="ORF">GLW04_05280</name>
</gene>
<reference evidence="1 2" key="1">
    <citation type="submission" date="2019-11" db="EMBL/GenBank/DDBJ databases">
        <title>Genome sequences of 17 halophilic strains isolated from different environments.</title>
        <authorList>
            <person name="Furrow R.E."/>
        </authorList>
    </citation>
    <scope>NUCLEOTIDE SEQUENCE [LARGE SCALE GENOMIC DNA]</scope>
    <source>
        <strain evidence="1 2">22511_23_Filter</strain>
    </source>
</reference>
<evidence type="ECO:0000313" key="2">
    <source>
        <dbReference type="Proteomes" id="UP000460949"/>
    </source>
</evidence>
<accession>A0A845E0R0</accession>
<dbReference type="RefSeq" id="WP_160835695.1">
    <property type="nucleotide sequence ID" value="NZ_WMET01000001.1"/>
</dbReference>
<dbReference type="AlphaFoldDB" id="A0A845E0R0"/>